<name>A0A0G2FCT6_9PEZI</name>
<gene>
    <name evidence="2" type="ORF">UCDDA912_g07636</name>
</gene>
<dbReference type="Pfam" id="PF00583">
    <property type="entry name" value="Acetyltransf_1"/>
    <property type="match status" value="1"/>
</dbReference>
<evidence type="ECO:0000259" key="1">
    <source>
        <dbReference type="PROSITE" id="PS51186"/>
    </source>
</evidence>
<keyword evidence="3" id="KW-1185">Reference proteome</keyword>
<dbReference type="OrthoDB" id="4738875at2759"/>
<dbReference type="InterPro" id="IPR052523">
    <property type="entry name" value="Trichothecene_AcTrans"/>
</dbReference>
<dbReference type="CDD" id="cd04301">
    <property type="entry name" value="NAT_SF"/>
    <property type="match status" value="1"/>
</dbReference>
<dbReference type="PANTHER" id="PTHR42791:SF2">
    <property type="entry name" value="N-ACETYLTRANSFERASE DOMAIN-CONTAINING PROTEIN"/>
    <property type="match status" value="1"/>
</dbReference>
<reference evidence="2 3" key="1">
    <citation type="submission" date="2015-05" db="EMBL/GenBank/DDBJ databases">
        <title>Distinctive expansion of gene families associated with plant cell wall degradation and secondary metabolism in the genomes of grapevine trunk pathogens.</title>
        <authorList>
            <person name="Lawrence D.P."/>
            <person name="Travadon R."/>
            <person name="Rolshausen P.E."/>
            <person name="Baumgartner K."/>
        </authorList>
    </citation>
    <scope>NUCLEOTIDE SEQUENCE [LARGE SCALE GENOMIC DNA]</scope>
    <source>
        <strain evidence="2">DA912</strain>
    </source>
</reference>
<reference evidence="2 3" key="2">
    <citation type="submission" date="2015-05" db="EMBL/GenBank/DDBJ databases">
        <authorList>
            <person name="Morales-Cruz A."/>
            <person name="Amrine K.C."/>
            <person name="Cantu D."/>
        </authorList>
    </citation>
    <scope>NUCLEOTIDE SEQUENCE [LARGE SCALE GENOMIC DNA]</scope>
    <source>
        <strain evidence="2">DA912</strain>
    </source>
</reference>
<dbReference type="EMBL" id="LCUC01000319">
    <property type="protein sequence ID" value="KKY32412.1"/>
    <property type="molecule type" value="Genomic_DNA"/>
</dbReference>
<dbReference type="PROSITE" id="PS51186">
    <property type="entry name" value="GNAT"/>
    <property type="match status" value="1"/>
</dbReference>
<dbReference type="AlphaFoldDB" id="A0A0G2FCT6"/>
<dbReference type="InterPro" id="IPR000182">
    <property type="entry name" value="GNAT_dom"/>
</dbReference>
<feature type="domain" description="N-acetyltransferase" evidence="1">
    <location>
        <begin position="92"/>
        <end position="231"/>
    </location>
</feature>
<keyword evidence="2" id="KW-0012">Acyltransferase</keyword>
<dbReference type="InterPro" id="IPR016181">
    <property type="entry name" value="Acyl_CoA_acyltransferase"/>
</dbReference>
<comment type="caution">
    <text evidence="2">The sequence shown here is derived from an EMBL/GenBank/DDBJ whole genome shotgun (WGS) entry which is preliminary data.</text>
</comment>
<proteinExistence type="predicted"/>
<evidence type="ECO:0000313" key="3">
    <source>
        <dbReference type="Proteomes" id="UP000034680"/>
    </source>
</evidence>
<keyword evidence="2" id="KW-0808">Transferase</keyword>
<dbReference type="GO" id="GO:0016747">
    <property type="term" value="F:acyltransferase activity, transferring groups other than amino-acyl groups"/>
    <property type="evidence" value="ECO:0007669"/>
    <property type="project" value="InterPro"/>
</dbReference>
<dbReference type="Proteomes" id="UP000034680">
    <property type="component" value="Unassembled WGS sequence"/>
</dbReference>
<dbReference type="SUPFAM" id="SSF55729">
    <property type="entry name" value="Acyl-CoA N-acyltransferases (Nat)"/>
    <property type="match status" value="1"/>
</dbReference>
<dbReference type="STRING" id="1214573.A0A0G2FCT6"/>
<protein>
    <submittedName>
        <fullName evidence="2">Putative acyln-acyltransferase</fullName>
    </submittedName>
</protein>
<evidence type="ECO:0000313" key="2">
    <source>
        <dbReference type="EMBL" id="KKY32412.1"/>
    </source>
</evidence>
<accession>A0A0G2FCT6</accession>
<dbReference type="Gene3D" id="3.40.630.30">
    <property type="match status" value="1"/>
</dbReference>
<dbReference type="PANTHER" id="PTHR42791">
    <property type="entry name" value="GNAT FAMILY ACETYLTRANSFERASE"/>
    <property type="match status" value="1"/>
</dbReference>
<sequence length="245" mass="27173">MGSRASKPEPPPGPINVRAADKHDLDAIVGIVKAGFPDDPGCDYKYPYRGKYPEDFWEWTRREYEEYIDQPDKFAVLVATQPVAADASGSAADLSRPLQLDRPIAYAVWDIAVDKEPTGGDHGINKRRDANPDHMRAYADTMSAAFAKYFDTYGNEQLTLDWLITHPEFRRRGAGTMLCQWGEDEAIKRGGWTLTVMASPMGTFLYEHLGYTLLGTVTAQVDGEQEKVNINVLAKEGVGATARLS</sequence>
<organism evidence="2 3">
    <name type="scientific">Diaporthe ampelina</name>
    <dbReference type="NCBI Taxonomy" id="1214573"/>
    <lineage>
        <taxon>Eukaryota</taxon>
        <taxon>Fungi</taxon>
        <taxon>Dikarya</taxon>
        <taxon>Ascomycota</taxon>
        <taxon>Pezizomycotina</taxon>
        <taxon>Sordariomycetes</taxon>
        <taxon>Sordariomycetidae</taxon>
        <taxon>Diaporthales</taxon>
        <taxon>Diaporthaceae</taxon>
        <taxon>Diaporthe</taxon>
    </lineage>
</organism>